<keyword evidence="2" id="KW-1185">Reference proteome</keyword>
<dbReference type="HOGENOM" id="CLU_2719622_0_0_0"/>
<dbReference type="EMBL" id="BX294138">
    <property type="protein sequence ID" value="CAD73187.1"/>
    <property type="molecule type" value="Genomic_DNA"/>
</dbReference>
<reference evidence="1 2" key="1">
    <citation type="journal article" date="2003" name="Proc. Natl. Acad. Sci. U.S.A.">
        <title>Complete genome sequence of the marine planctomycete Pirellula sp. strain 1.</title>
        <authorList>
            <person name="Gloeckner F.O."/>
            <person name="Kube M."/>
            <person name="Bauer M."/>
            <person name="Teeling H."/>
            <person name="Lombardot T."/>
            <person name="Ludwig W."/>
            <person name="Gade D."/>
            <person name="Beck A."/>
            <person name="Borzym K."/>
            <person name="Heitmann K."/>
            <person name="Rabus R."/>
            <person name="Schlesner H."/>
            <person name="Amann R."/>
            <person name="Reinhardt R."/>
        </authorList>
    </citation>
    <scope>NUCLEOTIDE SEQUENCE [LARGE SCALE GENOMIC DNA]</scope>
    <source>
        <strain evidence="2">DSM 10527 / NCIMB 13988 / SH1</strain>
    </source>
</reference>
<accession>Q7UU95</accession>
<organism evidence="1 2">
    <name type="scientific">Rhodopirellula baltica (strain DSM 10527 / NCIMB 13988 / SH1)</name>
    <dbReference type="NCBI Taxonomy" id="243090"/>
    <lineage>
        <taxon>Bacteria</taxon>
        <taxon>Pseudomonadati</taxon>
        <taxon>Planctomycetota</taxon>
        <taxon>Planctomycetia</taxon>
        <taxon>Pirellulales</taxon>
        <taxon>Pirellulaceae</taxon>
        <taxon>Rhodopirellula</taxon>
    </lineage>
</organism>
<dbReference type="InParanoid" id="Q7UU95"/>
<dbReference type="AlphaFoldDB" id="Q7UU95"/>
<protein>
    <submittedName>
        <fullName evidence="1">Uncharacterized protein</fullName>
    </submittedName>
</protein>
<dbReference type="KEGG" id="rba:RB3426"/>
<dbReference type="EnsemblBacteria" id="CAD73187">
    <property type="protein sequence ID" value="CAD73187"/>
    <property type="gene ID" value="RB3426"/>
</dbReference>
<evidence type="ECO:0000313" key="1">
    <source>
        <dbReference type="EMBL" id="CAD73187.1"/>
    </source>
</evidence>
<sequence>MFGVVTGFGRRNLPRTQRCRFLNGVSRDSRISRDRGNSDIWSRLNFRDATVTHGVLRMASSKPSSSCVSRSS</sequence>
<dbReference type="Proteomes" id="UP000001025">
    <property type="component" value="Chromosome"/>
</dbReference>
<proteinExistence type="predicted"/>
<gene>
    <name evidence="1" type="ordered locus">RB3426</name>
</gene>
<name>Q7UU95_RHOBA</name>
<evidence type="ECO:0000313" key="2">
    <source>
        <dbReference type="Proteomes" id="UP000001025"/>
    </source>
</evidence>